<dbReference type="EMBL" id="CM047591">
    <property type="protein sequence ID" value="KAI9919032.1"/>
    <property type="molecule type" value="Genomic_DNA"/>
</dbReference>
<evidence type="ECO:0000313" key="2">
    <source>
        <dbReference type="Proteomes" id="UP001163321"/>
    </source>
</evidence>
<sequence length="113" mass="12932">MANEVSLFKKQVKEIDRIQDPMQWWALQVHVFPNIARLSRCTLCVPATSAPSERAFSQAGLIITDNRRALSGENVGARSQIQTQGIRNQDEYVLKDYSRVKDFAELISYYLIL</sequence>
<evidence type="ECO:0000313" key="1">
    <source>
        <dbReference type="EMBL" id="KAI9919032.1"/>
    </source>
</evidence>
<dbReference type="Proteomes" id="UP001163321">
    <property type="component" value="Chromosome 12"/>
</dbReference>
<organism evidence="1 2">
    <name type="scientific">Peronosclerospora sorghi</name>
    <dbReference type="NCBI Taxonomy" id="230839"/>
    <lineage>
        <taxon>Eukaryota</taxon>
        <taxon>Sar</taxon>
        <taxon>Stramenopiles</taxon>
        <taxon>Oomycota</taxon>
        <taxon>Peronosporomycetes</taxon>
        <taxon>Peronosporales</taxon>
        <taxon>Peronosporaceae</taxon>
        <taxon>Peronosclerospora</taxon>
    </lineage>
</organism>
<reference evidence="1 2" key="1">
    <citation type="journal article" date="2022" name="bioRxiv">
        <title>The genome of the oomycete Peronosclerospora sorghi, a cosmopolitan pathogen of maize and sorghum, is inflated with dispersed pseudogenes.</title>
        <authorList>
            <person name="Fletcher K."/>
            <person name="Martin F."/>
            <person name="Isakeit T."/>
            <person name="Cavanaugh K."/>
            <person name="Magill C."/>
            <person name="Michelmore R."/>
        </authorList>
    </citation>
    <scope>NUCLEOTIDE SEQUENCE [LARGE SCALE GENOMIC DNA]</scope>
    <source>
        <strain evidence="1">P6</strain>
    </source>
</reference>
<accession>A0ACC0WKX2</accession>
<protein>
    <submittedName>
        <fullName evidence="1">Uncharacterized protein</fullName>
    </submittedName>
</protein>
<comment type="caution">
    <text evidence="1">The sequence shown here is derived from an EMBL/GenBank/DDBJ whole genome shotgun (WGS) entry which is preliminary data.</text>
</comment>
<proteinExistence type="predicted"/>
<name>A0ACC0WKX2_9STRA</name>
<keyword evidence="2" id="KW-1185">Reference proteome</keyword>
<gene>
    <name evidence="1" type="ORF">PsorP6_011619</name>
</gene>